<evidence type="ECO:0000313" key="6">
    <source>
        <dbReference type="EMBL" id="OUI80873.1"/>
    </source>
</evidence>
<sequence length="313" mass="33114">MRVLSLFFGCVGLLGVTALAHPISVQAAEGTCQPKLLAHVPLRNDAGFLSSPVSIDGHFASMIIDTGSEGSLISPSGAEAFGLQLDPAINTVMQGTGGGQKVVPNVIVRSLQIGAARSGMFSIAVGSLPGKPPVQPPIEGLIGGDVLTHYDVEFNVAEGWMNLWAPTPAANAACGGPQGWNAIYRALPMHFDGRRVSIAVVLNGHTLKALVDSGARSRIVAQSVVARLGVSEQTLAADPGGLTNGVDGRQQAYHWHQFKTLQYGLEEEKNPVLTVAPLHDVADMLLGSDWFAAHRVWISYQTGKLYVMPARKR</sequence>
<name>A0A252A156_9PROT</name>
<gene>
    <name evidence="6" type="ORF">HK12_07490</name>
</gene>
<dbReference type="Gene3D" id="2.40.70.10">
    <property type="entry name" value="Acid Proteases"/>
    <property type="match status" value="2"/>
</dbReference>
<evidence type="ECO:0008006" key="8">
    <source>
        <dbReference type="Google" id="ProtNLM"/>
    </source>
</evidence>
<dbReference type="Proteomes" id="UP000194639">
    <property type="component" value="Unassembled WGS sequence"/>
</dbReference>
<feature type="signal peptide" evidence="5">
    <location>
        <begin position="1"/>
        <end position="27"/>
    </location>
</feature>
<comment type="caution">
    <text evidence="6">The sequence shown here is derived from an EMBL/GenBank/DDBJ whole genome shotgun (WGS) entry which is preliminary data.</text>
</comment>
<dbReference type="RefSeq" id="WP_086552551.1">
    <property type="nucleotide sequence ID" value="NZ_JOMO01000029.1"/>
</dbReference>
<keyword evidence="2" id="KW-0645">Protease</keyword>
<evidence type="ECO:0000256" key="3">
    <source>
        <dbReference type="ARBA" id="ARBA00022750"/>
    </source>
</evidence>
<dbReference type="Pfam" id="PF13650">
    <property type="entry name" value="Asp_protease_2"/>
    <property type="match status" value="2"/>
</dbReference>
<evidence type="ECO:0000313" key="7">
    <source>
        <dbReference type="Proteomes" id="UP000194639"/>
    </source>
</evidence>
<dbReference type="PANTHER" id="PTHR12917">
    <property type="entry name" value="ASPARTYL PROTEASE DDI-RELATED"/>
    <property type="match status" value="1"/>
</dbReference>
<organism evidence="6 7">
    <name type="scientific">Acetobacter orientalis</name>
    <dbReference type="NCBI Taxonomy" id="146474"/>
    <lineage>
        <taxon>Bacteria</taxon>
        <taxon>Pseudomonadati</taxon>
        <taxon>Pseudomonadota</taxon>
        <taxon>Alphaproteobacteria</taxon>
        <taxon>Acetobacterales</taxon>
        <taxon>Acetobacteraceae</taxon>
        <taxon>Acetobacter</taxon>
    </lineage>
</organism>
<keyword evidence="4" id="KW-0378">Hydrolase</keyword>
<accession>A0A252A156</accession>
<evidence type="ECO:0000256" key="1">
    <source>
        <dbReference type="ARBA" id="ARBA00009136"/>
    </source>
</evidence>
<dbReference type="InterPro" id="IPR021109">
    <property type="entry name" value="Peptidase_aspartic_dom_sf"/>
</dbReference>
<reference evidence="6 7" key="1">
    <citation type="submission" date="2014-06" db="EMBL/GenBank/DDBJ databases">
        <authorList>
            <person name="Ju J."/>
            <person name="Zhang J."/>
        </authorList>
    </citation>
    <scope>NUCLEOTIDE SEQUENCE [LARGE SCALE GENOMIC DNA]</scope>
    <source>
        <strain evidence="6">DmW_045</strain>
    </source>
</reference>
<evidence type="ECO:0000256" key="4">
    <source>
        <dbReference type="ARBA" id="ARBA00022801"/>
    </source>
</evidence>
<dbReference type="CDD" id="cd05483">
    <property type="entry name" value="retropepsin_like_bacteria"/>
    <property type="match status" value="1"/>
</dbReference>
<comment type="similarity">
    <text evidence="1">Belongs to the DDI1 family.</text>
</comment>
<dbReference type="EMBL" id="JOMO01000029">
    <property type="protein sequence ID" value="OUI80873.1"/>
    <property type="molecule type" value="Genomic_DNA"/>
</dbReference>
<dbReference type="InterPro" id="IPR034122">
    <property type="entry name" value="Retropepsin-like_bacterial"/>
</dbReference>
<dbReference type="SUPFAM" id="SSF50630">
    <property type="entry name" value="Acid proteases"/>
    <property type="match status" value="2"/>
</dbReference>
<keyword evidence="5" id="KW-0732">Signal</keyword>
<evidence type="ECO:0000256" key="2">
    <source>
        <dbReference type="ARBA" id="ARBA00022670"/>
    </source>
</evidence>
<protein>
    <recommendedName>
        <fullName evidence="8">Peptidase A2 domain-containing protein</fullName>
    </recommendedName>
</protein>
<dbReference type="GO" id="GO:0004190">
    <property type="term" value="F:aspartic-type endopeptidase activity"/>
    <property type="evidence" value="ECO:0007669"/>
    <property type="project" value="UniProtKB-KW"/>
</dbReference>
<dbReference type="PANTHER" id="PTHR12917:SF1">
    <property type="entry name" value="AT13091P"/>
    <property type="match status" value="1"/>
</dbReference>
<proteinExistence type="inferred from homology"/>
<dbReference type="GO" id="GO:0006508">
    <property type="term" value="P:proteolysis"/>
    <property type="evidence" value="ECO:0007669"/>
    <property type="project" value="UniProtKB-KW"/>
</dbReference>
<keyword evidence="3" id="KW-0064">Aspartyl protease</keyword>
<evidence type="ECO:0000256" key="5">
    <source>
        <dbReference type="SAM" id="SignalP"/>
    </source>
</evidence>
<feature type="chain" id="PRO_5012219762" description="Peptidase A2 domain-containing protein" evidence="5">
    <location>
        <begin position="28"/>
        <end position="313"/>
    </location>
</feature>
<dbReference type="AlphaFoldDB" id="A0A252A156"/>